<dbReference type="Proteomes" id="UP001153069">
    <property type="component" value="Unassembled WGS sequence"/>
</dbReference>
<comment type="caution">
    <text evidence="2">The sequence shown here is derived from an EMBL/GenBank/DDBJ whole genome shotgun (WGS) entry which is preliminary data.</text>
</comment>
<reference evidence="2" key="1">
    <citation type="submission" date="2020-06" db="EMBL/GenBank/DDBJ databases">
        <authorList>
            <consortium name="Plant Systems Biology data submission"/>
        </authorList>
    </citation>
    <scope>NUCLEOTIDE SEQUENCE</scope>
    <source>
        <strain evidence="2">D6</strain>
    </source>
</reference>
<dbReference type="AlphaFoldDB" id="A0A9N8H2B1"/>
<name>A0A9N8H2B1_9STRA</name>
<keyword evidence="3" id="KW-1185">Reference proteome</keyword>
<protein>
    <submittedName>
        <fullName evidence="2">Uncharacterized protein</fullName>
    </submittedName>
</protein>
<dbReference type="EMBL" id="CAICTM010000016">
    <property type="protein sequence ID" value="CAB9497202.1"/>
    <property type="molecule type" value="Genomic_DNA"/>
</dbReference>
<proteinExistence type="predicted"/>
<organism evidence="2 3">
    <name type="scientific">Seminavis robusta</name>
    <dbReference type="NCBI Taxonomy" id="568900"/>
    <lineage>
        <taxon>Eukaryota</taxon>
        <taxon>Sar</taxon>
        <taxon>Stramenopiles</taxon>
        <taxon>Ochrophyta</taxon>
        <taxon>Bacillariophyta</taxon>
        <taxon>Bacillariophyceae</taxon>
        <taxon>Bacillariophycidae</taxon>
        <taxon>Naviculales</taxon>
        <taxon>Naviculaceae</taxon>
        <taxon>Seminavis</taxon>
    </lineage>
</organism>
<feature type="region of interest" description="Disordered" evidence="1">
    <location>
        <begin position="212"/>
        <end position="250"/>
    </location>
</feature>
<sequence length="250" mass="27712">MDSVLNPNLTNDTVFANGVLYADGDIHAEEFKVPGVNNGDLFQMQECIEQGFDFVADGSNYTALCHSPKMLDAYNIAEMKAFFECFNLCKVDYFENCVTMTRRGLWKGVLKVYILAGGSLVSWKPKPKPIVEAEEEASVATDCSAEFDDDFVDITGQGMSQQTHIIYEKIVTPKKIVKPVKVTSQGKPAVKVKAEKTVKFEKAISVEKVRSIEKENNAAKATASKKKTKATGKPLVKPTRATRRSNRNKD</sequence>
<evidence type="ECO:0000313" key="3">
    <source>
        <dbReference type="Proteomes" id="UP001153069"/>
    </source>
</evidence>
<feature type="compositionally biased region" description="Basic residues" evidence="1">
    <location>
        <begin position="240"/>
        <end position="250"/>
    </location>
</feature>
<accession>A0A9N8H2B1</accession>
<gene>
    <name evidence="2" type="ORF">SEMRO_16_G011550.1</name>
</gene>
<evidence type="ECO:0000256" key="1">
    <source>
        <dbReference type="SAM" id="MobiDB-lite"/>
    </source>
</evidence>
<evidence type="ECO:0000313" key="2">
    <source>
        <dbReference type="EMBL" id="CAB9497202.1"/>
    </source>
</evidence>